<dbReference type="Gene3D" id="3.30.70.1060">
    <property type="entry name" value="Dimeric alpha+beta barrel"/>
    <property type="match status" value="1"/>
</dbReference>
<dbReference type="InterPro" id="IPR011008">
    <property type="entry name" value="Dimeric_a/b-barrel"/>
</dbReference>
<organism evidence="1 2">
    <name type="scientific">Massilia hydrophila</name>
    <dbReference type="NCBI Taxonomy" id="3044279"/>
    <lineage>
        <taxon>Bacteria</taxon>
        <taxon>Pseudomonadati</taxon>
        <taxon>Pseudomonadota</taxon>
        <taxon>Betaproteobacteria</taxon>
        <taxon>Burkholderiales</taxon>
        <taxon>Oxalobacteraceae</taxon>
        <taxon>Telluria group</taxon>
        <taxon>Massilia</taxon>
    </lineage>
</organism>
<proteinExistence type="predicted"/>
<dbReference type="SUPFAM" id="SSF54909">
    <property type="entry name" value="Dimeric alpha+beta barrel"/>
    <property type="match status" value="1"/>
</dbReference>
<accession>A0ABS7Y491</accession>
<reference evidence="1 2" key="1">
    <citation type="submission" date="2021-07" db="EMBL/GenBank/DDBJ databases">
        <title>Characterization of Violacein-producing bacteria and related species.</title>
        <authorList>
            <person name="Wilson H.S."/>
            <person name="De Leon M.E."/>
        </authorList>
    </citation>
    <scope>NUCLEOTIDE SEQUENCE [LARGE SCALE GENOMIC DNA]</scope>
    <source>
        <strain evidence="1 2">HSC-2F05</strain>
    </source>
</reference>
<protein>
    <recommendedName>
        <fullName evidence="3">YCII-related domain-containing protein</fullName>
    </recommendedName>
</protein>
<name>A0ABS7Y491_9BURK</name>
<keyword evidence="2" id="KW-1185">Reference proteome</keyword>
<sequence length="104" mass="11256">MERYLIVYRGSTIDESEGPQHDPQRWSAWFDALGGALVDRGALTHSGVEVPSRLRGPKLSSSALSGYSVIHAADFNEAVRLAEDCPIFDEKGSLEIARLAGPDA</sequence>
<evidence type="ECO:0008006" key="3">
    <source>
        <dbReference type="Google" id="ProtNLM"/>
    </source>
</evidence>
<comment type="caution">
    <text evidence="1">The sequence shown here is derived from an EMBL/GenBank/DDBJ whole genome shotgun (WGS) entry which is preliminary data.</text>
</comment>
<gene>
    <name evidence="1" type="ORF">LE190_00850</name>
</gene>
<dbReference type="RefSeq" id="WP_225236950.1">
    <property type="nucleotide sequence ID" value="NZ_JAHYBX010000001.1"/>
</dbReference>
<evidence type="ECO:0000313" key="1">
    <source>
        <dbReference type="EMBL" id="MCA1854477.1"/>
    </source>
</evidence>
<dbReference type="EMBL" id="JAHYBX010000001">
    <property type="protein sequence ID" value="MCA1854477.1"/>
    <property type="molecule type" value="Genomic_DNA"/>
</dbReference>
<dbReference type="Proteomes" id="UP001198602">
    <property type="component" value="Unassembled WGS sequence"/>
</dbReference>
<evidence type="ECO:0000313" key="2">
    <source>
        <dbReference type="Proteomes" id="UP001198602"/>
    </source>
</evidence>